<dbReference type="InterPro" id="IPR001279">
    <property type="entry name" value="Metallo-B-lactamas"/>
</dbReference>
<dbReference type="CDD" id="cd07726">
    <property type="entry name" value="ST1585-like_MBL-fold"/>
    <property type="match status" value="1"/>
</dbReference>
<dbReference type="InterPro" id="IPR050855">
    <property type="entry name" value="NDM-1-like"/>
</dbReference>
<proteinExistence type="predicted"/>
<dbReference type="Pfam" id="PF00753">
    <property type="entry name" value="Lactamase_B"/>
    <property type="match status" value="1"/>
</dbReference>
<dbReference type="PANTHER" id="PTHR42951:SF22">
    <property type="entry name" value="METALLO BETA-LACTAMASE SUPERFAMILY LIPOPROTEIN"/>
    <property type="match status" value="1"/>
</dbReference>
<dbReference type="Gene3D" id="3.60.15.10">
    <property type="entry name" value="Ribonuclease Z/Hydroxyacylglutathione hydrolase-like"/>
    <property type="match status" value="1"/>
</dbReference>
<reference evidence="2 3" key="1">
    <citation type="journal article" date="2023" name="Microorganisms">
        <title>Thiorhodovibrio frisius and Trv. litoralis spp. nov., Two Novel Members from a Clade of Fastidious Purple Sulfur Bacteria That Exhibit Unique Red-Shifted Light-Harvesting Capabilities.</title>
        <authorList>
            <person name="Methner A."/>
            <person name="Kuzyk S.B."/>
            <person name="Petersen J."/>
            <person name="Bauer S."/>
            <person name="Brinkmann H."/>
            <person name="Sichau K."/>
            <person name="Wanner G."/>
            <person name="Wolf J."/>
            <person name="Neumann-Schaal M."/>
            <person name="Henke P."/>
            <person name="Tank M."/>
            <person name="Sproer C."/>
            <person name="Bunk B."/>
            <person name="Overmann J."/>
        </authorList>
    </citation>
    <scope>NUCLEOTIDE SEQUENCE [LARGE SCALE GENOMIC DNA]</scope>
    <source>
        <strain evidence="2 3">DSM 6702</strain>
    </source>
</reference>
<evidence type="ECO:0000313" key="2">
    <source>
        <dbReference type="EMBL" id="WPL15590.1"/>
    </source>
</evidence>
<dbReference type="GO" id="GO:0016787">
    <property type="term" value="F:hydrolase activity"/>
    <property type="evidence" value="ECO:0007669"/>
    <property type="project" value="UniProtKB-KW"/>
</dbReference>
<dbReference type="Proteomes" id="UP001432180">
    <property type="component" value="Chromosome"/>
</dbReference>
<keyword evidence="3" id="KW-1185">Reference proteome</keyword>
<dbReference type="InterPro" id="IPR036866">
    <property type="entry name" value="RibonucZ/Hydroxyglut_hydro"/>
</dbReference>
<evidence type="ECO:0000313" key="3">
    <source>
        <dbReference type="Proteomes" id="UP001432180"/>
    </source>
</evidence>
<dbReference type="EMBL" id="CP121472">
    <property type="protein sequence ID" value="WPL15590.1"/>
    <property type="molecule type" value="Genomic_DNA"/>
</dbReference>
<dbReference type="SUPFAM" id="SSF56281">
    <property type="entry name" value="Metallo-hydrolase/oxidoreductase"/>
    <property type="match status" value="1"/>
</dbReference>
<dbReference type="InterPro" id="IPR037482">
    <property type="entry name" value="ST1585_MBL-fold"/>
</dbReference>
<dbReference type="RefSeq" id="WP_328988187.1">
    <property type="nucleotide sequence ID" value="NZ_CP121472.1"/>
</dbReference>
<dbReference type="SMART" id="SM00849">
    <property type="entry name" value="Lactamase_B"/>
    <property type="match status" value="1"/>
</dbReference>
<evidence type="ECO:0000259" key="1">
    <source>
        <dbReference type="SMART" id="SM00849"/>
    </source>
</evidence>
<name>A0ABZ0S343_9GAMM</name>
<feature type="domain" description="Metallo-beta-lactamase" evidence="1">
    <location>
        <begin position="20"/>
        <end position="225"/>
    </location>
</feature>
<organism evidence="2 3">
    <name type="scientific">Thiorhodovibrio winogradskyi</name>
    <dbReference type="NCBI Taxonomy" id="77007"/>
    <lineage>
        <taxon>Bacteria</taxon>
        <taxon>Pseudomonadati</taxon>
        <taxon>Pseudomonadota</taxon>
        <taxon>Gammaproteobacteria</taxon>
        <taxon>Chromatiales</taxon>
        <taxon>Chromatiaceae</taxon>
        <taxon>Thiorhodovibrio</taxon>
    </lineage>
</organism>
<dbReference type="PANTHER" id="PTHR42951">
    <property type="entry name" value="METALLO-BETA-LACTAMASE DOMAIN-CONTAINING"/>
    <property type="match status" value="1"/>
</dbReference>
<sequence>METIADGITCIDTDLYRPRLAASYLIRGGDSLAFIDTGVARALPRLLAAVADLGLTPAHVEAVIPTHVHLDHAGAAGALMQACPNARLIVHPKGAPHLIDPAKLIAGATAVYGAEDFARHFGAPTPIPESRVELAQDEQRIDLGGRILRFIDTPGHANHHGCLFDERTRGWFTGDTFGIAYPELRTEAGPWLFAPTTPVAFDPSAWQASVDRLLEVAPQMLFLTHYGRLDGPAALACQLKASIAALAELALQEEHLAEQDSSQQARAEEGRLARLRAAVADSLVAAAQAHGVRLEAARIRALLAVDTDLNAQGLDVWLKRRRKQREAAT</sequence>
<keyword evidence="2" id="KW-0378">Hydrolase</keyword>
<protein>
    <submittedName>
        <fullName evidence="2">Hydroxyacylglutathione hydrolase</fullName>
    </submittedName>
</protein>
<accession>A0ABZ0S343</accession>
<gene>
    <name evidence="2" type="ORF">Thiowin_00492</name>
</gene>